<dbReference type="Proteomes" id="UP001162992">
    <property type="component" value="Chromosome 23"/>
</dbReference>
<sequence length="712" mass="78200">MAYSTGVVHHSSETSGRGEPLQVDSYWGQGVWEHSLRGGAMAEPASVYTGARANCDLKGAVWDWENAICRDRDVGQRSRFGREVEVQGHNHKEDAHSALTSGITTAAFFSCSPATPGDSVPATTERGPDPEGILFQHRNGPLVRAHETCFIRKISTHCKDLDHQKLHKDVQSNQRSGLSSSDLGNSKSIFEVVNNERDVMDQKENDSLRGSEQVTHHHNPRSSENEAMGFLDLGGRARTAASENAVKIEETEIQSSIAADFSDSRIGLKLGNCTYFKDTAGVPVDKDVGASVVPVKKQRVSSTAQVPRCQVEGCKLELTSAKDYHRRHKVCAMHSKSPKVIVASLEQRFCQQCSRFHVLAEFDEGKRSCRRRLAGHNERRRKPQPDPFLLTSSGTSIFQDIRHTLPAPGERHYLMQHPRQTNTLHNPDSKHSYGKATWSKLGSFPEHSNLAYQLQLPGMERFLPNLSQPAADKLYMLLQQPKAASTTARSQGVQFLQGSGSLGHGLTLSPSSGLLAGLEGTQVPHRCTGSLDSGCALSLLSSHPWSSKAPSSVSLDVSPKSDLTLEQMIAENRTAFTTHFSPRSSTEFQHELTQTSDKCFSMLPISQENSTISTGMSFPALNSAESAQHQAPFSLINNLDNRAMLSILQGHDARVSHDADSHHMKPTIDLMTLPSAQTRHIRPYGSSLSESTSGQYVDMQSLRFEPSMFDAS</sequence>
<organism evidence="1 2">
    <name type="scientific">Diphasiastrum complanatum</name>
    <name type="common">Issler's clubmoss</name>
    <name type="synonym">Lycopodium complanatum</name>
    <dbReference type="NCBI Taxonomy" id="34168"/>
    <lineage>
        <taxon>Eukaryota</taxon>
        <taxon>Viridiplantae</taxon>
        <taxon>Streptophyta</taxon>
        <taxon>Embryophyta</taxon>
        <taxon>Tracheophyta</taxon>
        <taxon>Lycopodiopsida</taxon>
        <taxon>Lycopodiales</taxon>
        <taxon>Lycopodiaceae</taxon>
        <taxon>Lycopodioideae</taxon>
        <taxon>Diphasiastrum</taxon>
    </lineage>
</organism>
<evidence type="ECO:0000313" key="2">
    <source>
        <dbReference type="Proteomes" id="UP001162992"/>
    </source>
</evidence>
<name>A0ACC2ABT2_DIPCM</name>
<proteinExistence type="predicted"/>
<accession>A0ACC2ABT2</accession>
<dbReference type="EMBL" id="CM055114">
    <property type="protein sequence ID" value="KAJ7515053.1"/>
    <property type="molecule type" value="Genomic_DNA"/>
</dbReference>
<keyword evidence="2" id="KW-1185">Reference proteome</keyword>
<reference evidence="2" key="1">
    <citation type="journal article" date="2024" name="Proc. Natl. Acad. Sci. U.S.A.">
        <title>Extraordinary preservation of gene collinearity over three hundred million years revealed in homosporous lycophytes.</title>
        <authorList>
            <person name="Li C."/>
            <person name="Wickell D."/>
            <person name="Kuo L.Y."/>
            <person name="Chen X."/>
            <person name="Nie B."/>
            <person name="Liao X."/>
            <person name="Peng D."/>
            <person name="Ji J."/>
            <person name="Jenkins J."/>
            <person name="Williams M."/>
            <person name="Shu S."/>
            <person name="Plott C."/>
            <person name="Barry K."/>
            <person name="Rajasekar S."/>
            <person name="Grimwood J."/>
            <person name="Han X."/>
            <person name="Sun S."/>
            <person name="Hou Z."/>
            <person name="He W."/>
            <person name="Dai G."/>
            <person name="Sun C."/>
            <person name="Schmutz J."/>
            <person name="Leebens-Mack J.H."/>
            <person name="Li F.W."/>
            <person name="Wang L."/>
        </authorList>
    </citation>
    <scope>NUCLEOTIDE SEQUENCE [LARGE SCALE GENOMIC DNA]</scope>
    <source>
        <strain evidence="2">cv. PW_Plant_1</strain>
    </source>
</reference>
<comment type="caution">
    <text evidence="1">The sequence shown here is derived from an EMBL/GenBank/DDBJ whole genome shotgun (WGS) entry which is preliminary data.</text>
</comment>
<protein>
    <submittedName>
        <fullName evidence="1">Uncharacterized protein</fullName>
    </submittedName>
</protein>
<evidence type="ECO:0000313" key="1">
    <source>
        <dbReference type="EMBL" id="KAJ7515053.1"/>
    </source>
</evidence>
<gene>
    <name evidence="1" type="ORF">O6H91_23G069700</name>
</gene>